<dbReference type="HOGENOM" id="CLU_045011_13_1_9"/>
<dbReference type="PANTHER" id="PTHR18901:SF38">
    <property type="entry name" value="PSEUDOURIDINE-5'-PHOSPHATASE"/>
    <property type="match status" value="1"/>
</dbReference>
<accession>C4GB90</accession>
<dbReference type="eggNOG" id="COG0637">
    <property type="taxonomic scope" value="Bacteria"/>
</dbReference>
<name>C4GB90_9FIRM</name>
<dbReference type="InterPro" id="IPR041492">
    <property type="entry name" value="HAD_2"/>
</dbReference>
<dbReference type="Gene3D" id="1.10.150.240">
    <property type="entry name" value="Putative phosphatase, domain 2"/>
    <property type="match status" value="1"/>
</dbReference>
<dbReference type="EMBL" id="ACIP02000002">
    <property type="protein sequence ID" value="EEP28383.1"/>
    <property type="molecule type" value="Genomic_DNA"/>
</dbReference>
<dbReference type="Gene3D" id="3.40.50.1000">
    <property type="entry name" value="HAD superfamily/HAD-like"/>
    <property type="match status" value="1"/>
</dbReference>
<sequence>MRRQNLFDQVKAVIFDMDGTLLDSMHIWRQIDEDFLNSRGLLMRPDLQERIEGMSMIQTAAWFKESYHLAESVEELTRIWNAMAMEAYEKTIETKPGAIEFMKMLRDRGYALAIGTSNSRPLVEASFSRNHLDQLVSVCVTSDEISRGKPAPDIYLRAARDLSLSPASCLVFEDILPGIAAARTAGMKVCAVEDPYSAAVRDQKIREADYFIDSFAEAISILSQ</sequence>
<dbReference type="PANTHER" id="PTHR18901">
    <property type="entry name" value="2-DEOXYGLUCOSE-6-PHOSPHATE PHOSPHATASE 2"/>
    <property type="match status" value="1"/>
</dbReference>
<dbReference type="InterPro" id="IPR023198">
    <property type="entry name" value="PGP-like_dom2"/>
</dbReference>
<dbReference type="InterPro" id="IPR036412">
    <property type="entry name" value="HAD-like_sf"/>
</dbReference>
<evidence type="ECO:0000313" key="1">
    <source>
        <dbReference type="EMBL" id="EEP28383.1"/>
    </source>
</evidence>
<dbReference type="InterPro" id="IPR023214">
    <property type="entry name" value="HAD_sf"/>
</dbReference>
<dbReference type="GO" id="GO:0016791">
    <property type="term" value="F:phosphatase activity"/>
    <property type="evidence" value="ECO:0007669"/>
    <property type="project" value="TreeGrafter"/>
</dbReference>
<dbReference type="CDD" id="cd07505">
    <property type="entry name" value="HAD_BPGM-like"/>
    <property type="match status" value="1"/>
</dbReference>
<proteinExistence type="predicted"/>
<dbReference type="InterPro" id="IPR006439">
    <property type="entry name" value="HAD-SF_hydro_IA"/>
</dbReference>
<gene>
    <name evidence="1" type="ORF">GCWU000342_01191</name>
</gene>
<dbReference type="NCBIfam" id="TIGR01509">
    <property type="entry name" value="HAD-SF-IA-v3"/>
    <property type="match status" value="1"/>
</dbReference>
<comment type="caution">
    <text evidence="1">The sequence shown here is derived from an EMBL/GenBank/DDBJ whole genome shotgun (WGS) entry which is preliminary data.</text>
</comment>
<dbReference type="PRINTS" id="PR00413">
    <property type="entry name" value="HADHALOGNASE"/>
</dbReference>
<dbReference type="SFLD" id="SFLDG01135">
    <property type="entry name" value="C1.5.6:_HAD__Beta-PGM__Phospha"/>
    <property type="match status" value="1"/>
</dbReference>
<keyword evidence="1" id="KW-0378">Hydrolase</keyword>
<organism evidence="1 2">
    <name type="scientific">Shuttleworthella satelles DSM 14600</name>
    <dbReference type="NCBI Taxonomy" id="626523"/>
    <lineage>
        <taxon>Bacteria</taxon>
        <taxon>Bacillati</taxon>
        <taxon>Bacillota</taxon>
        <taxon>Clostridia</taxon>
        <taxon>Lachnospirales</taxon>
        <taxon>Lachnospiraceae</taxon>
        <taxon>Shuttleworthella</taxon>
    </lineage>
</organism>
<keyword evidence="2" id="KW-1185">Reference proteome</keyword>
<dbReference type="SFLD" id="SFLDS00003">
    <property type="entry name" value="Haloacid_Dehalogenase"/>
    <property type="match status" value="1"/>
</dbReference>
<dbReference type="Pfam" id="PF13419">
    <property type="entry name" value="HAD_2"/>
    <property type="match status" value="1"/>
</dbReference>
<dbReference type="SFLD" id="SFLDG01129">
    <property type="entry name" value="C1.5:_HAD__Beta-PGM__Phosphata"/>
    <property type="match status" value="1"/>
</dbReference>
<dbReference type="Proteomes" id="UP000003494">
    <property type="component" value="Unassembled WGS sequence"/>
</dbReference>
<dbReference type="SUPFAM" id="SSF56784">
    <property type="entry name" value="HAD-like"/>
    <property type="match status" value="1"/>
</dbReference>
<evidence type="ECO:0000313" key="2">
    <source>
        <dbReference type="Proteomes" id="UP000003494"/>
    </source>
</evidence>
<dbReference type="STRING" id="626523.GCWU000342_01191"/>
<protein>
    <submittedName>
        <fullName evidence="1">HAD hydrolase, family IA, variant 3</fullName>
    </submittedName>
</protein>
<reference evidence="1" key="1">
    <citation type="submission" date="2009-04" db="EMBL/GenBank/DDBJ databases">
        <authorList>
            <person name="Weinstock G."/>
            <person name="Sodergren E."/>
            <person name="Clifton S."/>
            <person name="Fulton L."/>
            <person name="Fulton B."/>
            <person name="Courtney L."/>
            <person name="Fronick C."/>
            <person name="Harrison M."/>
            <person name="Strong C."/>
            <person name="Farmer C."/>
            <person name="Delahaunty K."/>
            <person name="Markovic C."/>
            <person name="Hall O."/>
            <person name="Minx P."/>
            <person name="Tomlinson C."/>
            <person name="Mitreva M."/>
            <person name="Nelson J."/>
            <person name="Hou S."/>
            <person name="Wollam A."/>
            <person name="Pepin K.H."/>
            <person name="Johnson M."/>
            <person name="Bhonagiri V."/>
            <person name="Nash W.E."/>
            <person name="Warren W."/>
            <person name="Chinwalla A."/>
            <person name="Mardis E.R."/>
            <person name="Wilson R.K."/>
        </authorList>
    </citation>
    <scope>NUCLEOTIDE SEQUENCE [LARGE SCALE GENOMIC DNA]</scope>
    <source>
        <strain evidence="1">DSM 14600</strain>
    </source>
</reference>
<dbReference type="AlphaFoldDB" id="C4GB90"/>